<dbReference type="InterPro" id="IPR015943">
    <property type="entry name" value="WD40/YVTN_repeat-like_dom_sf"/>
</dbReference>
<feature type="compositionally biased region" description="Basic residues" evidence="4">
    <location>
        <begin position="414"/>
        <end position="427"/>
    </location>
</feature>
<keyword evidence="6" id="KW-1185">Reference proteome</keyword>
<evidence type="ECO:0000313" key="6">
    <source>
        <dbReference type="Proteomes" id="UP001558613"/>
    </source>
</evidence>
<comment type="caution">
    <text evidence="5">The sequence shown here is derived from an EMBL/GenBank/DDBJ whole genome shotgun (WGS) entry which is preliminary data.</text>
</comment>
<feature type="region of interest" description="Disordered" evidence="4">
    <location>
        <begin position="413"/>
        <end position="457"/>
    </location>
</feature>
<dbReference type="CDD" id="cd15482">
    <property type="entry name" value="Sialidase_non-viral"/>
    <property type="match status" value="1"/>
</dbReference>
<dbReference type="SUPFAM" id="SSF50978">
    <property type="entry name" value="WD40 repeat-like"/>
    <property type="match status" value="1"/>
</dbReference>
<keyword evidence="2" id="KW-0677">Repeat</keyword>
<dbReference type="InterPro" id="IPR042453">
    <property type="entry name" value="WDR53"/>
</dbReference>
<feature type="compositionally biased region" description="Polar residues" evidence="4">
    <location>
        <begin position="428"/>
        <end position="442"/>
    </location>
</feature>
<dbReference type="Gene3D" id="2.130.10.10">
    <property type="entry name" value="YVTN repeat-like/Quinoprotein amine dehydrogenase"/>
    <property type="match status" value="2"/>
</dbReference>
<dbReference type="Gene3D" id="2.120.10.10">
    <property type="match status" value="1"/>
</dbReference>
<dbReference type="SUPFAM" id="SSF50939">
    <property type="entry name" value="Sialidases"/>
    <property type="match status" value="1"/>
</dbReference>
<keyword evidence="1 3" id="KW-0853">WD repeat</keyword>
<dbReference type="PANTHER" id="PTHR44666">
    <property type="entry name" value="WD REPEAT-CONTAINING PROTEIN 53"/>
    <property type="match status" value="1"/>
</dbReference>
<accession>A0ABR3M4V2</accession>
<feature type="repeat" description="WD" evidence="3">
    <location>
        <begin position="263"/>
        <end position="297"/>
    </location>
</feature>
<evidence type="ECO:0000256" key="3">
    <source>
        <dbReference type="PROSITE-ProRule" id="PRU00221"/>
    </source>
</evidence>
<sequence>MVSVDQENGVNILYCNARSVSGCRVQAVSFDNGAVFHDGQLVHKLVEPKYGCHGSVIGFPAPFYQLKQSQHFLRRLRSIYTPFAVSSVSRSEVSTELPPTNMGGDTCHNADLKRVLSARTEVSAAHNRMSCIWTGGHATPVLCAGVSSESEHVVATGAEGGELTLWSHDGLPVSKLHISADDDVTCIAFSPSTPSMLYASHGQSVSVLDTRNLKAAVTELTDVGEEEINWLSVNESGGLLAVADDSGAVRVVDLQLKKVIRTLRKHDNICSSVTFRPHRPQSLVSAGLDMQVLLWNLPKVRPQWTYSLQDSQEDDAHPQKAGQMFNPPLAHCIDVASCGNVFACAAEDGCIHLLRVSEDSRLKERGMFKAHCQGASQAHFISFLSHPYWLATGGNDGLVALWDLSEDALVANERKRKSHKKRQKARTKTASQGSDKNQKQQMSGAEAGSASSSLETQGKTVPKLSFNHGEKVNWVCPAVLKGKPSLLVADQSSSPSVYSLDGL</sequence>
<feature type="compositionally biased region" description="Low complexity" evidence="4">
    <location>
        <begin position="443"/>
        <end position="453"/>
    </location>
</feature>
<dbReference type="InterPro" id="IPR036278">
    <property type="entry name" value="Sialidase_sf"/>
</dbReference>
<dbReference type="PROSITE" id="PS50082">
    <property type="entry name" value="WD_REPEATS_2"/>
    <property type="match status" value="2"/>
</dbReference>
<evidence type="ECO:0000256" key="2">
    <source>
        <dbReference type="ARBA" id="ARBA00022737"/>
    </source>
</evidence>
<dbReference type="Proteomes" id="UP001558613">
    <property type="component" value="Unassembled WGS sequence"/>
</dbReference>
<dbReference type="InterPro" id="IPR001680">
    <property type="entry name" value="WD40_rpt"/>
</dbReference>
<dbReference type="SMART" id="SM00320">
    <property type="entry name" value="WD40"/>
    <property type="match status" value="6"/>
</dbReference>
<evidence type="ECO:0008006" key="7">
    <source>
        <dbReference type="Google" id="ProtNLM"/>
    </source>
</evidence>
<dbReference type="Pfam" id="PF00400">
    <property type="entry name" value="WD40"/>
    <property type="match status" value="2"/>
</dbReference>
<gene>
    <name evidence="5" type="ORF">QQF64_007985</name>
</gene>
<feature type="repeat" description="WD" evidence="3">
    <location>
        <begin position="390"/>
        <end position="412"/>
    </location>
</feature>
<dbReference type="PROSITE" id="PS00678">
    <property type="entry name" value="WD_REPEATS_1"/>
    <property type="match status" value="1"/>
</dbReference>
<protein>
    <recommendedName>
        <fullName evidence="7">WD repeat domain 53</fullName>
    </recommendedName>
</protein>
<dbReference type="EMBL" id="JAYMGO010000015">
    <property type="protein sequence ID" value="KAL1260158.1"/>
    <property type="molecule type" value="Genomic_DNA"/>
</dbReference>
<name>A0ABR3M4V2_9TELE</name>
<evidence type="ECO:0000313" key="5">
    <source>
        <dbReference type="EMBL" id="KAL1260158.1"/>
    </source>
</evidence>
<evidence type="ECO:0000256" key="1">
    <source>
        <dbReference type="ARBA" id="ARBA00022574"/>
    </source>
</evidence>
<organism evidence="5 6">
    <name type="scientific">Cirrhinus molitorella</name>
    <name type="common">mud carp</name>
    <dbReference type="NCBI Taxonomy" id="172907"/>
    <lineage>
        <taxon>Eukaryota</taxon>
        <taxon>Metazoa</taxon>
        <taxon>Chordata</taxon>
        <taxon>Craniata</taxon>
        <taxon>Vertebrata</taxon>
        <taxon>Euteleostomi</taxon>
        <taxon>Actinopterygii</taxon>
        <taxon>Neopterygii</taxon>
        <taxon>Teleostei</taxon>
        <taxon>Ostariophysi</taxon>
        <taxon>Cypriniformes</taxon>
        <taxon>Cyprinidae</taxon>
        <taxon>Labeoninae</taxon>
        <taxon>Labeonini</taxon>
        <taxon>Cirrhinus</taxon>
    </lineage>
</organism>
<proteinExistence type="predicted"/>
<dbReference type="InterPro" id="IPR036322">
    <property type="entry name" value="WD40_repeat_dom_sf"/>
</dbReference>
<dbReference type="PANTHER" id="PTHR44666:SF1">
    <property type="entry name" value="WD REPEAT-CONTAINING PROTEIN 53"/>
    <property type="match status" value="1"/>
</dbReference>
<evidence type="ECO:0000256" key="4">
    <source>
        <dbReference type="SAM" id="MobiDB-lite"/>
    </source>
</evidence>
<dbReference type="InterPro" id="IPR019775">
    <property type="entry name" value="WD40_repeat_CS"/>
</dbReference>
<reference evidence="5 6" key="1">
    <citation type="submission" date="2023-09" db="EMBL/GenBank/DDBJ databases">
        <authorList>
            <person name="Wang M."/>
        </authorList>
    </citation>
    <scope>NUCLEOTIDE SEQUENCE [LARGE SCALE GENOMIC DNA]</scope>
    <source>
        <strain evidence="5">GT-2023</strain>
        <tissue evidence="5">Liver</tissue>
    </source>
</reference>